<feature type="transmembrane region" description="Helical" evidence="1">
    <location>
        <begin position="7"/>
        <end position="25"/>
    </location>
</feature>
<proteinExistence type="predicted"/>
<comment type="caution">
    <text evidence="2">The sequence shown here is derived from an EMBL/GenBank/DDBJ whole genome shotgun (WGS) entry which is preliminary data.</text>
</comment>
<protein>
    <submittedName>
        <fullName evidence="2">Uncharacterized protein</fullName>
    </submittedName>
</protein>
<feature type="transmembrane region" description="Helical" evidence="1">
    <location>
        <begin position="31"/>
        <end position="49"/>
    </location>
</feature>
<gene>
    <name evidence="2" type="ORF">HMPREF3213_00343</name>
</gene>
<dbReference type="Proteomes" id="UP000070376">
    <property type="component" value="Unassembled WGS sequence"/>
</dbReference>
<accession>A0A133L218</accession>
<name>A0A133L218_HEYCO</name>
<keyword evidence="1" id="KW-0472">Membrane</keyword>
<dbReference type="EMBL" id="LRPN01000014">
    <property type="protein sequence ID" value="KWZ85620.1"/>
    <property type="molecule type" value="Genomic_DNA"/>
</dbReference>
<evidence type="ECO:0000256" key="1">
    <source>
        <dbReference type="SAM" id="Phobius"/>
    </source>
</evidence>
<dbReference type="PATRIC" id="fig|1398.22.peg.335"/>
<evidence type="ECO:0000313" key="2">
    <source>
        <dbReference type="EMBL" id="KWZ85620.1"/>
    </source>
</evidence>
<sequence>MFSFIKILLSCSGMIVFVLAGYYLYSKELGAIPFLILSFFLFYLAYRLMRAPGRIKIRDKKSRKRPRG</sequence>
<keyword evidence="1" id="KW-0812">Transmembrane</keyword>
<organism evidence="2 3">
    <name type="scientific">Heyndrickxia coagulans</name>
    <name type="common">Weizmannia coagulans</name>
    <dbReference type="NCBI Taxonomy" id="1398"/>
    <lineage>
        <taxon>Bacteria</taxon>
        <taxon>Bacillati</taxon>
        <taxon>Bacillota</taxon>
        <taxon>Bacilli</taxon>
        <taxon>Bacillales</taxon>
        <taxon>Bacillaceae</taxon>
        <taxon>Heyndrickxia</taxon>
    </lineage>
</organism>
<keyword evidence="1" id="KW-1133">Transmembrane helix</keyword>
<reference evidence="3" key="1">
    <citation type="submission" date="2016-01" db="EMBL/GenBank/DDBJ databases">
        <authorList>
            <person name="Mitreva M."/>
            <person name="Pepin K.H."/>
            <person name="Mihindukulasuriya K.A."/>
            <person name="Fulton R."/>
            <person name="Fronick C."/>
            <person name="O'Laughlin M."/>
            <person name="Miner T."/>
            <person name="Herter B."/>
            <person name="Rosa B.A."/>
            <person name="Cordes M."/>
            <person name="Tomlinson C."/>
            <person name="Wollam A."/>
            <person name="Palsikar V.B."/>
            <person name="Mardis E.R."/>
            <person name="Wilson R.K."/>
        </authorList>
    </citation>
    <scope>NUCLEOTIDE SEQUENCE [LARGE SCALE GENOMIC DNA]</scope>
    <source>
        <strain evidence="3">GED7749B</strain>
    </source>
</reference>
<dbReference type="AlphaFoldDB" id="A0A133L218"/>
<evidence type="ECO:0000313" key="3">
    <source>
        <dbReference type="Proteomes" id="UP000070376"/>
    </source>
</evidence>